<accession>A0AAV5AB09</accession>
<evidence type="ECO:0000256" key="1">
    <source>
        <dbReference type="PROSITE-ProRule" id="PRU00042"/>
    </source>
</evidence>
<dbReference type="PROSITE" id="PS50157">
    <property type="entry name" value="ZINC_FINGER_C2H2_2"/>
    <property type="match status" value="1"/>
</dbReference>
<comment type="caution">
    <text evidence="4">The sequence shown here is derived from an EMBL/GenBank/DDBJ whole genome shotgun (WGS) entry which is preliminary data.</text>
</comment>
<dbReference type="Proteomes" id="UP001050691">
    <property type="component" value="Unassembled WGS sequence"/>
</dbReference>
<dbReference type="GO" id="GO:0008270">
    <property type="term" value="F:zinc ion binding"/>
    <property type="evidence" value="ECO:0007669"/>
    <property type="project" value="UniProtKB-KW"/>
</dbReference>
<organism evidence="4 5">
    <name type="scientific">Clathrus columnatus</name>
    <dbReference type="NCBI Taxonomy" id="1419009"/>
    <lineage>
        <taxon>Eukaryota</taxon>
        <taxon>Fungi</taxon>
        <taxon>Dikarya</taxon>
        <taxon>Basidiomycota</taxon>
        <taxon>Agaricomycotina</taxon>
        <taxon>Agaricomycetes</taxon>
        <taxon>Phallomycetidae</taxon>
        <taxon>Phallales</taxon>
        <taxon>Clathraceae</taxon>
        <taxon>Clathrus</taxon>
    </lineage>
</organism>
<keyword evidence="5" id="KW-1185">Reference proteome</keyword>
<gene>
    <name evidence="4" type="ORF">Clacol_006042</name>
</gene>
<dbReference type="EMBL" id="BPWL01000007">
    <property type="protein sequence ID" value="GJJ11804.1"/>
    <property type="molecule type" value="Genomic_DNA"/>
</dbReference>
<feature type="domain" description="C2H2-type" evidence="3">
    <location>
        <begin position="261"/>
        <end position="286"/>
    </location>
</feature>
<name>A0AAV5AB09_9AGAM</name>
<reference evidence="4" key="1">
    <citation type="submission" date="2021-10" db="EMBL/GenBank/DDBJ databases">
        <title>De novo Genome Assembly of Clathrus columnatus (Basidiomycota, Fungi) Using Illumina and Nanopore Sequence Data.</title>
        <authorList>
            <person name="Ogiso-Tanaka E."/>
            <person name="Itagaki H."/>
            <person name="Hosoya T."/>
            <person name="Hosaka K."/>
        </authorList>
    </citation>
    <scope>NUCLEOTIDE SEQUENCE</scope>
    <source>
        <strain evidence="4">MO-923</strain>
    </source>
</reference>
<dbReference type="AlphaFoldDB" id="A0AAV5AB09"/>
<feature type="compositionally biased region" description="Low complexity" evidence="2">
    <location>
        <begin position="133"/>
        <end position="146"/>
    </location>
</feature>
<evidence type="ECO:0000313" key="5">
    <source>
        <dbReference type="Proteomes" id="UP001050691"/>
    </source>
</evidence>
<dbReference type="InterPro" id="IPR013087">
    <property type="entry name" value="Znf_C2H2_type"/>
</dbReference>
<keyword evidence="1" id="KW-0862">Zinc</keyword>
<evidence type="ECO:0000313" key="4">
    <source>
        <dbReference type="EMBL" id="GJJ11804.1"/>
    </source>
</evidence>
<evidence type="ECO:0000259" key="3">
    <source>
        <dbReference type="PROSITE" id="PS50157"/>
    </source>
</evidence>
<feature type="region of interest" description="Disordered" evidence="2">
    <location>
        <begin position="69"/>
        <end position="153"/>
    </location>
</feature>
<keyword evidence="1" id="KW-0479">Metal-binding</keyword>
<dbReference type="PROSITE" id="PS00028">
    <property type="entry name" value="ZINC_FINGER_C2H2_1"/>
    <property type="match status" value="1"/>
</dbReference>
<feature type="compositionally biased region" description="Acidic residues" evidence="2">
    <location>
        <begin position="89"/>
        <end position="98"/>
    </location>
</feature>
<evidence type="ECO:0000256" key="2">
    <source>
        <dbReference type="SAM" id="MobiDB-lite"/>
    </source>
</evidence>
<proteinExistence type="predicted"/>
<sequence length="286" mass="32445">MSRLPDYNQLEIAPTGLNSRGHAALLRNGTPAVPYRGPGYYPEVEPRTVEPQQIFHDYHAVGAQRGARYATPPPLQLQPDANKDAATYSDEELNDSDIDTARRRPPSSGTLQLPHPSHSHSRPPTTPTKNRRASSSSYSPYPATTSPNRPVTRRWAAETHQDINPDRPERIPGANLRRQIDVPMSHLKLPSLRCTYVHPITKERCTYSGPWVVNWTEGHDWHWLIHVAKEYRLMVRKTLGMGQGTIIRTKKLFEDYRSKLSICDICDEGFSRENLVAEHKHMVHGA</sequence>
<protein>
    <recommendedName>
        <fullName evidence="3">C2H2-type domain-containing protein</fullName>
    </recommendedName>
</protein>
<keyword evidence="1" id="KW-0863">Zinc-finger</keyword>